<dbReference type="SMART" id="SM00984">
    <property type="entry name" value="UDPG_MGDP_dh_C"/>
    <property type="match status" value="1"/>
</dbReference>
<evidence type="ECO:0000256" key="5">
    <source>
        <dbReference type="ARBA" id="ARBA00030172"/>
    </source>
</evidence>
<evidence type="ECO:0000256" key="3">
    <source>
        <dbReference type="ARBA" id="ARBA00023002"/>
    </source>
</evidence>
<dbReference type="Pfam" id="PF00984">
    <property type="entry name" value="UDPG_MGDP_dh"/>
    <property type="match status" value="1"/>
</dbReference>
<evidence type="ECO:0000256" key="2">
    <source>
        <dbReference type="ARBA" id="ARBA00016796"/>
    </source>
</evidence>
<dbReference type="Gene3D" id="3.40.50.720">
    <property type="entry name" value="NAD(P)-binding Rossmann-like Domain"/>
    <property type="match status" value="2"/>
</dbReference>
<dbReference type="PIRSF" id="PIRSF000124">
    <property type="entry name" value="UDPglc_GDPman_dh"/>
    <property type="match status" value="1"/>
</dbReference>
<dbReference type="SUPFAM" id="SSF52413">
    <property type="entry name" value="UDP-glucose/GDP-mannose dehydrogenase C-terminal domain"/>
    <property type="match status" value="1"/>
</dbReference>
<dbReference type="EC" id="1.1.1.336" evidence="1"/>
<comment type="catalytic activity">
    <reaction evidence="6">
        <text>UDP-N-acetyl-alpha-D-mannosamine + 2 NAD(+) + H2O = UDP-N-acetyl-alpha-D-mannosaminouronate + 2 NADH + 3 H(+)</text>
        <dbReference type="Rhea" id="RHEA:25780"/>
        <dbReference type="ChEBI" id="CHEBI:15377"/>
        <dbReference type="ChEBI" id="CHEBI:15378"/>
        <dbReference type="ChEBI" id="CHEBI:57540"/>
        <dbReference type="ChEBI" id="CHEBI:57945"/>
        <dbReference type="ChEBI" id="CHEBI:68623"/>
        <dbReference type="ChEBI" id="CHEBI:70731"/>
        <dbReference type="EC" id="1.1.1.336"/>
    </reaction>
</comment>
<accession>A0ABD5NBR3</accession>
<dbReference type="RefSeq" id="WP_232572146.1">
    <property type="nucleotide sequence ID" value="NZ_CP089466.1"/>
</dbReference>
<name>A0ABD5NBR3_9EURY</name>
<organism evidence="9 10">
    <name type="scientific">Halobacterium litoreum</name>
    <dbReference type="NCBI Taxonomy" id="2039234"/>
    <lineage>
        <taxon>Archaea</taxon>
        <taxon>Methanobacteriati</taxon>
        <taxon>Methanobacteriota</taxon>
        <taxon>Stenosarchaea group</taxon>
        <taxon>Halobacteria</taxon>
        <taxon>Halobacteriales</taxon>
        <taxon>Halobacteriaceae</taxon>
        <taxon>Halobacterium</taxon>
    </lineage>
</organism>
<dbReference type="Pfam" id="PF03720">
    <property type="entry name" value="UDPG_MGDP_dh_C"/>
    <property type="match status" value="1"/>
</dbReference>
<evidence type="ECO:0000259" key="8">
    <source>
        <dbReference type="SMART" id="SM00984"/>
    </source>
</evidence>
<dbReference type="PANTHER" id="PTHR43491:SF5">
    <property type="entry name" value="UDP-N-ACETYL-D-MANNOSAMINE DEHYDROGENASE"/>
    <property type="match status" value="1"/>
</dbReference>
<dbReference type="GO" id="GO:0089714">
    <property type="term" value="F:UDP-N-acetyl-D-mannosamine dehydrogenase activity"/>
    <property type="evidence" value="ECO:0007669"/>
    <property type="project" value="UniProtKB-EC"/>
</dbReference>
<dbReference type="InterPro" id="IPR028359">
    <property type="entry name" value="UDP_ManNAc/GlcNAc_DH"/>
</dbReference>
<dbReference type="Proteomes" id="UP001595660">
    <property type="component" value="Unassembled WGS sequence"/>
</dbReference>
<dbReference type="InterPro" id="IPR036220">
    <property type="entry name" value="UDP-Glc/GDP-Man_DH_C_sf"/>
</dbReference>
<dbReference type="Pfam" id="PF03721">
    <property type="entry name" value="UDPG_MGDP_dh_N"/>
    <property type="match status" value="1"/>
</dbReference>
<keyword evidence="3" id="KW-0560">Oxidoreductase</keyword>
<evidence type="ECO:0000313" key="9">
    <source>
        <dbReference type="EMBL" id="MFC3476710.1"/>
    </source>
</evidence>
<evidence type="ECO:0000256" key="6">
    <source>
        <dbReference type="ARBA" id="ARBA00049130"/>
    </source>
</evidence>
<evidence type="ECO:0000313" key="10">
    <source>
        <dbReference type="Proteomes" id="UP001595660"/>
    </source>
</evidence>
<dbReference type="PANTHER" id="PTHR43491">
    <property type="entry name" value="UDP-N-ACETYL-D-MANNOSAMINE DEHYDROGENASE"/>
    <property type="match status" value="1"/>
</dbReference>
<keyword evidence="4" id="KW-0520">NAD</keyword>
<dbReference type="InterPro" id="IPR017476">
    <property type="entry name" value="UDP-Glc/GDP-Man"/>
</dbReference>
<dbReference type="GeneID" id="69117374"/>
<evidence type="ECO:0000256" key="4">
    <source>
        <dbReference type="ARBA" id="ARBA00023027"/>
    </source>
</evidence>
<feature type="domain" description="UDP-glucose/GDP-mannose dehydrogenase C-terminal" evidence="8">
    <location>
        <begin position="345"/>
        <end position="446"/>
    </location>
</feature>
<dbReference type="InterPro" id="IPR036291">
    <property type="entry name" value="NAD(P)-bd_dom_sf"/>
</dbReference>
<sequence>MSATTELPGLYGADATTADQRDALTGGDVPVAVYGLGKMGLPLAAAFADVTGNVVGADVDPDVVDAVNAGDAHVVGEPGLDELVTEVVDRDALRAVADPTVAADWARVHVVIVPTLVTDESDPDLSVVRSVARDLASGLDAGDTVLFESTLPPRTCEDDLLPLLEAESGLSRTEFGLAFCPERTLSGRALADIRDGHPKVVGGVDDESTRVAELVYGELTDQPVVAVSDATTAEAVKVYEGVYRDVNIALANELARHADDLAIDVTEAIEAANTQPYCELHEPGAGVGGHCIPYYPHFLTNRVEGDSPVVSTARDVNDAMPAFTANLALDGLASVGTRPEDADVLVLGLTYRPGVEEIRATPALGVVETLADAGATVTATDPLTPDAAPFEDAGATVESVDAVADESFDAVVLVTQQDDFDDLDVAALGPDDRPVVVADGRQELTELRDDDAVVYRGVGLHE</sequence>
<dbReference type="SUPFAM" id="SSF48179">
    <property type="entry name" value="6-phosphogluconate dehydrogenase C-terminal domain-like"/>
    <property type="match status" value="1"/>
</dbReference>
<dbReference type="InterPro" id="IPR014026">
    <property type="entry name" value="UDP-Glc/GDP-Man_DH_dimer"/>
</dbReference>
<dbReference type="PIRSF" id="PIRSF500136">
    <property type="entry name" value="UDP_ManNAc_DH"/>
    <property type="match status" value="1"/>
</dbReference>
<dbReference type="AlphaFoldDB" id="A0ABD5NBR3"/>
<reference evidence="9 10" key="1">
    <citation type="journal article" date="2019" name="Int. J. Syst. Evol. Microbiol.">
        <title>The Global Catalogue of Microorganisms (GCM) 10K type strain sequencing project: providing services to taxonomists for standard genome sequencing and annotation.</title>
        <authorList>
            <consortium name="The Broad Institute Genomics Platform"/>
            <consortium name="The Broad Institute Genome Sequencing Center for Infectious Disease"/>
            <person name="Wu L."/>
            <person name="Ma J."/>
        </authorList>
    </citation>
    <scope>NUCLEOTIDE SEQUENCE [LARGE SCALE GENOMIC DNA]</scope>
    <source>
        <strain evidence="9 10">CGMCC 1.12562</strain>
    </source>
</reference>
<dbReference type="InterPro" id="IPR014027">
    <property type="entry name" value="UDP-Glc/GDP-Man_DH_C"/>
</dbReference>
<comment type="similarity">
    <text evidence="7">Belongs to the UDP-glucose/GDP-mannose dehydrogenase family.</text>
</comment>
<dbReference type="NCBIfam" id="TIGR03026">
    <property type="entry name" value="NDP-sugDHase"/>
    <property type="match status" value="1"/>
</dbReference>
<evidence type="ECO:0000256" key="1">
    <source>
        <dbReference type="ARBA" id="ARBA00012935"/>
    </source>
</evidence>
<keyword evidence="10" id="KW-1185">Reference proteome</keyword>
<dbReference type="EMBL" id="JBHRWN010000002">
    <property type="protein sequence ID" value="MFC3476710.1"/>
    <property type="molecule type" value="Genomic_DNA"/>
</dbReference>
<protein>
    <recommendedName>
        <fullName evidence="2">UDP-N-acetyl-D-mannosamine dehydrogenase</fullName>
        <ecNumber evidence="1">1.1.1.336</ecNumber>
    </recommendedName>
    <alternativeName>
        <fullName evidence="5">UDP-ManNAc 6-dehydrogenase</fullName>
    </alternativeName>
</protein>
<comment type="caution">
    <text evidence="9">The sequence shown here is derived from an EMBL/GenBank/DDBJ whole genome shotgun (WGS) entry which is preliminary data.</text>
</comment>
<dbReference type="InterPro" id="IPR008927">
    <property type="entry name" value="6-PGluconate_DH-like_C_sf"/>
</dbReference>
<proteinExistence type="inferred from homology"/>
<evidence type="ECO:0000256" key="7">
    <source>
        <dbReference type="PIRNR" id="PIRNR000124"/>
    </source>
</evidence>
<gene>
    <name evidence="9" type="ORF">ACFOKC_03130</name>
</gene>
<dbReference type="SUPFAM" id="SSF51735">
    <property type="entry name" value="NAD(P)-binding Rossmann-fold domains"/>
    <property type="match status" value="1"/>
</dbReference>
<dbReference type="InterPro" id="IPR001732">
    <property type="entry name" value="UDP-Glc/GDP-Man_DH_N"/>
</dbReference>